<dbReference type="EC" id="2.3.1.129" evidence="7"/>
<evidence type="ECO:0000256" key="1">
    <source>
        <dbReference type="ARBA" id="ARBA00022516"/>
    </source>
</evidence>
<dbReference type="InterPro" id="IPR001451">
    <property type="entry name" value="Hexapep"/>
</dbReference>
<keyword evidence="1" id="KW-0444">Lipid biosynthesis</keyword>
<reference evidence="7" key="2">
    <citation type="journal article" date="2023" name="Microbiome">
        <title>Synthase-selected sorting approach identifies a beta-lactone synthase in a nudibranch symbiotic bacterium.</title>
        <authorList>
            <person name="Dzunkova M."/>
            <person name="La Clair J.J."/>
            <person name="Tyml T."/>
            <person name="Doud D."/>
            <person name="Schulz F."/>
            <person name="Piquer-Esteban S."/>
            <person name="Porcel Sanchis D."/>
            <person name="Osborn A."/>
            <person name="Robinson D."/>
            <person name="Louie K.B."/>
            <person name="Bowen B.P."/>
            <person name="Bowers R.M."/>
            <person name="Lee J."/>
            <person name="Arnau V."/>
            <person name="Diaz-Villanueva W."/>
            <person name="Stepanauskas R."/>
            <person name="Gosliner T."/>
            <person name="Date S.V."/>
            <person name="Northen T.R."/>
            <person name="Cheng J.F."/>
            <person name="Burkart M.D."/>
            <person name="Woyke T."/>
        </authorList>
    </citation>
    <scope>NUCLEOTIDE SEQUENCE</scope>
    <source>
        <strain evidence="7">Df01</strain>
    </source>
</reference>
<evidence type="ECO:0000256" key="4">
    <source>
        <dbReference type="ARBA" id="ARBA00023098"/>
    </source>
</evidence>
<dbReference type="InterPro" id="IPR011004">
    <property type="entry name" value="Trimer_LpxA-like_sf"/>
</dbReference>
<dbReference type="EMBL" id="JANQAO010000003">
    <property type="protein sequence ID" value="MDM5148037.1"/>
    <property type="molecule type" value="Genomic_DNA"/>
</dbReference>
<comment type="caution">
    <text evidence="7">The sequence shown here is derived from an EMBL/GenBank/DDBJ whole genome shotgun (WGS) entry which is preliminary data.</text>
</comment>
<evidence type="ECO:0000259" key="6">
    <source>
        <dbReference type="Pfam" id="PF13720"/>
    </source>
</evidence>
<dbReference type="GO" id="GO:0008780">
    <property type="term" value="F:acyl-[acyl-carrier-protein]-UDP-N-acetylglucosamine O-acyltransferase activity"/>
    <property type="evidence" value="ECO:0007669"/>
    <property type="project" value="UniProtKB-EC"/>
</dbReference>
<dbReference type="Gene3D" id="2.160.10.10">
    <property type="entry name" value="Hexapeptide repeat proteins"/>
    <property type="match status" value="1"/>
</dbReference>
<dbReference type="NCBIfam" id="TIGR01852">
    <property type="entry name" value="lipid_A_lpxA"/>
    <property type="match status" value="1"/>
</dbReference>
<gene>
    <name evidence="7" type="primary">lpxA</name>
    <name evidence="7" type="ORF">NQX30_06615</name>
</gene>
<evidence type="ECO:0000256" key="3">
    <source>
        <dbReference type="ARBA" id="ARBA00022679"/>
    </source>
</evidence>
<keyword evidence="2" id="KW-0441">Lipid A biosynthesis</keyword>
<dbReference type="InterPro" id="IPR010137">
    <property type="entry name" value="Lipid_A_LpxA"/>
</dbReference>
<organism evidence="7 8">
    <name type="scientific">Candidatus Doriopsillibacter californiensis</name>
    <dbReference type="NCBI Taxonomy" id="2970740"/>
    <lineage>
        <taxon>Bacteria</taxon>
        <taxon>Pseudomonadati</taxon>
        <taxon>Pseudomonadota</taxon>
        <taxon>Gammaproteobacteria</taxon>
        <taxon>Candidatus Tethybacterales</taxon>
        <taxon>Candidatus Persebacteraceae</taxon>
        <taxon>Candidatus Doriopsillibacter</taxon>
    </lineage>
</organism>
<dbReference type="Pfam" id="PF00132">
    <property type="entry name" value="Hexapep"/>
    <property type="match status" value="1"/>
</dbReference>
<keyword evidence="4" id="KW-0443">Lipid metabolism</keyword>
<accession>A0ABT7QMV5</accession>
<name>A0ABT7QMV5_9GAMM</name>
<dbReference type="PANTHER" id="PTHR43480:SF1">
    <property type="entry name" value="ACYL-[ACYL-CARRIER-PROTEIN]--UDP-N-ACETYLGLUCOSAMINE O-ACYLTRANSFERASE, MITOCHONDRIAL-RELATED"/>
    <property type="match status" value="1"/>
</dbReference>
<proteinExistence type="predicted"/>
<protein>
    <submittedName>
        <fullName evidence="7">Acyl-ACP--UDP-N-acetylglucosamine O-acyltransferase</fullName>
        <ecNumber evidence="7">2.3.1.129</ecNumber>
    </submittedName>
</protein>
<sequence>MTTIETGAFVAPTAELADDVVIGRNAIVEAGCNIESGSRVGAHSIIWRGTHIGKNNRIFPFCSIGAEPQDKKFKGEETTLLVGDDNTIREYCSFNRGTALGGGQTRIGNGNWVMAYVHVAHDCCIGNNTIISNCAQFSGHVEIDDSAIIGGGSLFHQFRHVGAGAMVGGGEAIRQDIPPYALFARGTIAVNTEGMRRNGFSSHTIVRMKAAFRCLYRADLPLAQAQQHITLMADEENDDTAVALRKLADFLQLDKLELMRPTVRA</sequence>
<evidence type="ECO:0000256" key="5">
    <source>
        <dbReference type="ARBA" id="ARBA00023315"/>
    </source>
</evidence>
<keyword evidence="3 7" id="KW-0808">Transferase</keyword>
<dbReference type="NCBIfam" id="NF003657">
    <property type="entry name" value="PRK05289.1"/>
    <property type="match status" value="1"/>
</dbReference>
<dbReference type="SUPFAM" id="SSF51161">
    <property type="entry name" value="Trimeric LpxA-like enzymes"/>
    <property type="match status" value="1"/>
</dbReference>
<keyword evidence="5 7" id="KW-0012">Acyltransferase</keyword>
<reference evidence="7" key="1">
    <citation type="submission" date="2022-08" db="EMBL/GenBank/DDBJ databases">
        <authorList>
            <person name="Dzunkova M."/>
            <person name="La Clair J."/>
            <person name="Tyml T."/>
            <person name="Doud D."/>
            <person name="Schulz F."/>
            <person name="Piquer S."/>
            <person name="Porcel Sanchis D."/>
            <person name="Osborn A."/>
            <person name="Robinson D."/>
            <person name="Louie K.B."/>
            <person name="Bowen B.P."/>
            <person name="Bowers R."/>
            <person name="Lee J."/>
            <person name="Arnau Llombart V."/>
            <person name="Diaz Villanueva W."/>
            <person name="Gosliner T."/>
            <person name="Northen T."/>
            <person name="Cheng J.-F."/>
            <person name="Burkart M.D."/>
            <person name="Woyke T."/>
        </authorList>
    </citation>
    <scope>NUCLEOTIDE SEQUENCE</scope>
    <source>
        <strain evidence="7">Df01</strain>
    </source>
</reference>
<dbReference type="Proteomes" id="UP001168167">
    <property type="component" value="Unassembled WGS sequence"/>
</dbReference>
<evidence type="ECO:0000313" key="7">
    <source>
        <dbReference type="EMBL" id="MDM5148037.1"/>
    </source>
</evidence>
<evidence type="ECO:0000256" key="2">
    <source>
        <dbReference type="ARBA" id="ARBA00022556"/>
    </source>
</evidence>
<dbReference type="PANTHER" id="PTHR43480">
    <property type="entry name" value="ACYL-[ACYL-CARRIER-PROTEIN]--UDP-N-ACETYLGLUCOSAMINE O-ACYLTRANSFERASE"/>
    <property type="match status" value="1"/>
</dbReference>
<keyword evidence="8" id="KW-1185">Reference proteome</keyword>
<dbReference type="InterPro" id="IPR029098">
    <property type="entry name" value="Acetyltransf_C"/>
</dbReference>
<dbReference type="PIRSF" id="PIRSF000456">
    <property type="entry name" value="UDP-GlcNAc_acltr"/>
    <property type="match status" value="1"/>
</dbReference>
<feature type="domain" description="UDP N-acetylglucosamine O-acyltransferase C-terminal" evidence="6">
    <location>
        <begin position="176"/>
        <end position="252"/>
    </location>
</feature>
<dbReference type="InterPro" id="IPR037157">
    <property type="entry name" value="Acetyltransf_C_sf"/>
</dbReference>
<dbReference type="Pfam" id="PF13720">
    <property type="entry name" value="Acetyltransf_11"/>
    <property type="match status" value="1"/>
</dbReference>
<evidence type="ECO:0000313" key="8">
    <source>
        <dbReference type="Proteomes" id="UP001168167"/>
    </source>
</evidence>
<dbReference type="Gene3D" id="1.20.1180.10">
    <property type="entry name" value="Udp N-acetylglucosamine O-acyltransferase, C-terminal domain"/>
    <property type="match status" value="1"/>
</dbReference>